<comment type="caution">
    <text evidence="1">The sequence shown here is derived from an EMBL/GenBank/DDBJ whole genome shotgun (WGS) entry which is preliminary data.</text>
</comment>
<dbReference type="EMBL" id="VCGU01000007">
    <property type="protein sequence ID" value="TRY73552.1"/>
    <property type="molecule type" value="Genomic_DNA"/>
</dbReference>
<proteinExistence type="predicted"/>
<keyword evidence="2" id="KW-1185">Reference proteome</keyword>
<reference evidence="1 2" key="1">
    <citation type="journal article" date="2018" name="Nat. Ecol. Evol.">
        <title>Genomic signatures of mitonuclear coevolution across populations of Tigriopus californicus.</title>
        <authorList>
            <person name="Barreto F.S."/>
            <person name="Watson E.T."/>
            <person name="Lima T.G."/>
            <person name="Willett C.S."/>
            <person name="Edmands S."/>
            <person name="Li W."/>
            <person name="Burton R.S."/>
        </authorList>
    </citation>
    <scope>NUCLEOTIDE SEQUENCE [LARGE SCALE GENOMIC DNA]</scope>
    <source>
        <strain evidence="1 2">San Diego</strain>
    </source>
</reference>
<sequence length="63" mass="7399">MCHKVPKLNEWLNDLSTTNICSLCVGKRQNEFRKWETIFIATHTYPLNEERLACDGRADKMTQ</sequence>
<organism evidence="1 2">
    <name type="scientific">Tigriopus californicus</name>
    <name type="common">Marine copepod</name>
    <dbReference type="NCBI Taxonomy" id="6832"/>
    <lineage>
        <taxon>Eukaryota</taxon>
        <taxon>Metazoa</taxon>
        <taxon>Ecdysozoa</taxon>
        <taxon>Arthropoda</taxon>
        <taxon>Crustacea</taxon>
        <taxon>Multicrustacea</taxon>
        <taxon>Hexanauplia</taxon>
        <taxon>Copepoda</taxon>
        <taxon>Harpacticoida</taxon>
        <taxon>Harpacticidae</taxon>
        <taxon>Tigriopus</taxon>
    </lineage>
</organism>
<dbReference type="Proteomes" id="UP000318571">
    <property type="component" value="Chromosome 3"/>
</dbReference>
<evidence type="ECO:0000313" key="1">
    <source>
        <dbReference type="EMBL" id="TRY73552.1"/>
    </source>
</evidence>
<evidence type="ECO:0000313" key="2">
    <source>
        <dbReference type="Proteomes" id="UP000318571"/>
    </source>
</evidence>
<gene>
    <name evidence="1" type="ORF">TCAL_15765</name>
</gene>
<dbReference type="AlphaFoldDB" id="A0A553P790"/>
<protein>
    <submittedName>
        <fullName evidence="1">Uncharacterized protein</fullName>
    </submittedName>
</protein>
<dbReference type="STRING" id="6832.A0A553P790"/>
<accession>A0A553P790</accession>
<dbReference type="Pfam" id="PF13896">
    <property type="entry name" value="Glyco_transf_49"/>
    <property type="match status" value="1"/>
</dbReference>
<dbReference type="PANTHER" id="PTHR47412">
    <property type="entry name" value="FI01434P-RELATED"/>
    <property type="match status" value="1"/>
</dbReference>
<feature type="non-terminal residue" evidence="1">
    <location>
        <position position="63"/>
    </location>
</feature>
<name>A0A553P790_TIGCA</name>
<dbReference type="PANTHER" id="PTHR47412:SF1">
    <property type="entry name" value="FI01434P-RELATED"/>
    <property type="match status" value="1"/>
</dbReference>